<evidence type="ECO:0000313" key="2">
    <source>
        <dbReference type="EMBL" id="KAJ8787270.1"/>
    </source>
</evidence>
<sequence>MTGLGPLPQALYNGESFHPEELNIRELEMAVLHRMMDETAYLQKEVFMGMDKNAFEKKYNTIGVNIFRTHQLFCQDVLKLRPGEIGVVSNGKKIYNNITAFKFLGPLDEDFCAEDFYLLEKITLTNLVEEIEDIVENIEVNSKNLSDLVMKIDALVSSLPKHASRYDITFLEENHSIIKINSQESDMSFDVIAIVDPLTREAQKMAQLLIVLGKIINMKIKLFMNCRGKLSEAPLKRWVYVNIISF</sequence>
<organism evidence="2 3">
    <name type="scientific">Eschrichtius robustus</name>
    <name type="common">California gray whale</name>
    <name type="synonym">Eschrichtius gibbosus</name>
    <dbReference type="NCBI Taxonomy" id="9764"/>
    <lineage>
        <taxon>Eukaryota</taxon>
        <taxon>Metazoa</taxon>
        <taxon>Chordata</taxon>
        <taxon>Craniata</taxon>
        <taxon>Vertebrata</taxon>
        <taxon>Euteleostomi</taxon>
        <taxon>Mammalia</taxon>
        <taxon>Eutheria</taxon>
        <taxon>Laurasiatheria</taxon>
        <taxon>Artiodactyla</taxon>
        <taxon>Whippomorpha</taxon>
        <taxon>Cetacea</taxon>
        <taxon>Mysticeti</taxon>
        <taxon>Eschrichtiidae</taxon>
        <taxon>Eschrichtius</taxon>
    </lineage>
</organism>
<dbReference type="GO" id="GO:0018279">
    <property type="term" value="P:protein N-linked glycosylation via asparagine"/>
    <property type="evidence" value="ECO:0007669"/>
    <property type="project" value="TreeGrafter"/>
</dbReference>
<dbReference type="PANTHER" id="PTHR11226">
    <property type="entry name" value="UDP-GLUCOSE GLYCOPROTEIN:GLUCOSYLTRANSFERASE"/>
    <property type="match status" value="1"/>
</dbReference>
<accession>A0AB34H8M7</accession>
<evidence type="ECO:0000313" key="3">
    <source>
        <dbReference type="Proteomes" id="UP001159641"/>
    </source>
</evidence>
<gene>
    <name evidence="2" type="ORF">J1605_005856</name>
</gene>
<dbReference type="Proteomes" id="UP001159641">
    <property type="component" value="Unassembled WGS sequence"/>
</dbReference>
<proteinExistence type="predicted"/>
<name>A0AB34H8M7_ESCRO</name>
<dbReference type="InterPro" id="IPR009448">
    <property type="entry name" value="UDP-g_GGtrans"/>
</dbReference>
<dbReference type="EMBL" id="JAIQCJ010001822">
    <property type="protein sequence ID" value="KAJ8787270.1"/>
    <property type="molecule type" value="Genomic_DNA"/>
</dbReference>
<dbReference type="Pfam" id="PF18403">
    <property type="entry name" value="Thioredoxin_15"/>
    <property type="match status" value="1"/>
</dbReference>
<protein>
    <recommendedName>
        <fullName evidence="1">UDP-glucose:glycoprotein glucosyltransferase thioredoxin-like domain-containing protein</fullName>
    </recommendedName>
</protein>
<evidence type="ECO:0000259" key="1">
    <source>
        <dbReference type="Pfam" id="PF18403"/>
    </source>
</evidence>
<dbReference type="GO" id="GO:0003980">
    <property type="term" value="F:UDP-glucose:glycoprotein glucosyltransferase activity"/>
    <property type="evidence" value="ECO:0007669"/>
    <property type="project" value="InterPro"/>
</dbReference>
<dbReference type="GO" id="GO:0036503">
    <property type="term" value="P:ERAD pathway"/>
    <property type="evidence" value="ECO:0007669"/>
    <property type="project" value="TreeGrafter"/>
</dbReference>
<feature type="domain" description="UDP-glucose:glycoprotein glucosyltransferase thioredoxin-like" evidence="1">
    <location>
        <begin position="44"/>
        <end position="157"/>
    </location>
</feature>
<dbReference type="GO" id="GO:0005783">
    <property type="term" value="C:endoplasmic reticulum"/>
    <property type="evidence" value="ECO:0007669"/>
    <property type="project" value="TreeGrafter"/>
</dbReference>
<dbReference type="PANTHER" id="PTHR11226:SF1">
    <property type="entry name" value="UDP-GLUCOSE:GLYCOPROTEIN GLUCOSYLTRANSFERASE 2"/>
    <property type="match status" value="1"/>
</dbReference>
<keyword evidence="3" id="KW-1185">Reference proteome</keyword>
<dbReference type="GO" id="GO:0051082">
    <property type="term" value="F:unfolded protein binding"/>
    <property type="evidence" value="ECO:0007669"/>
    <property type="project" value="TreeGrafter"/>
</dbReference>
<reference evidence="2 3" key="1">
    <citation type="submission" date="2022-11" db="EMBL/GenBank/DDBJ databases">
        <title>Whole genome sequence of Eschrichtius robustus ER-17-0199.</title>
        <authorList>
            <person name="Bruniche-Olsen A."/>
            <person name="Black A.N."/>
            <person name="Fields C.J."/>
            <person name="Walden K."/>
            <person name="Dewoody J.A."/>
        </authorList>
    </citation>
    <scope>NUCLEOTIDE SEQUENCE [LARGE SCALE GENOMIC DNA]</scope>
    <source>
        <strain evidence="2">ER-17-0199</strain>
        <tissue evidence="2">Blubber</tissue>
    </source>
</reference>
<dbReference type="AlphaFoldDB" id="A0AB34H8M7"/>
<comment type="caution">
    <text evidence="2">The sequence shown here is derived from an EMBL/GenBank/DDBJ whole genome shotgun (WGS) entry which is preliminary data.</text>
</comment>
<dbReference type="InterPro" id="IPR040525">
    <property type="entry name" value="UGGT_TRXL_4"/>
</dbReference>